<name>A0AAV3XKM8_9CYAN</name>
<evidence type="ECO:0000256" key="5">
    <source>
        <dbReference type="ARBA" id="ARBA00022833"/>
    </source>
</evidence>
<dbReference type="PANTHER" id="PTHR42940">
    <property type="entry name" value="ALCOHOL DEHYDROGENASE 1-RELATED"/>
    <property type="match status" value="1"/>
</dbReference>
<dbReference type="EMBL" id="BLAY01000186">
    <property type="protein sequence ID" value="GET42873.1"/>
    <property type="molecule type" value="Genomic_DNA"/>
</dbReference>
<dbReference type="InterPro" id="IPR020843">
    <property type="entry name" value="ER"/>
</dbReference>
<protein>
    <recommendedName>
        <fullName evidence="3">alcohol dehydrogenase</fullName>
        <ecNumber evidence="3">1.1.1.1</ecNumber>
    </recommendedName>
</protein>
<dbReference type="InterPro" id="IPR013154">
    <property type="entry name" value="ADH-like_N"/>
</dbReference>
<comment type="caution">
    <text evidence="10">The sequence shown here is derived from an EMBL/GenBank/DDBJ whole genome shotgun (WGS) entry which is preliminary data.</text>
</comment>
<evidence type="ECO:0000256" key="2">
    <source>
        <dbReference type="ARBA" id="ARBA00008072"/>
    </source>
</evidence>
<dbReference type="EC" id="1.1.1.1" evidence="3"/>
<dbReference type="SUPFAM" id="SSF50129">
    <property type="entry name" value="GroES-like"/>
    <property type="match status" value="1"/>
</dbReference>
<keyword evidence="4" id="KW-0479">Metal-binding</keyword>
<evidence type="ECO:0000256" key="3">
    <source>
        <dbReference type="ARBA" id="ARBA00013190"/>
    </source>
</evidence>
<dbReference type="GO" id="GO:0004022">
    <property type="term" value="F:alcohol dehydrogenase (NAD+) activity"/>
    <property type="evidence" value="ECO:0007669"/>
    <property type="project" value="UniProtKB-EC"/>
</dbReference>
<reference evidence="10" key="1">
    <citation type="submission" date="2019-10" db="EMBL/GenBank/DDBJ databases">
        <title>Draft genome sequece of Microseira wollei NIES-4236.</title>
        <authorList>
            <person name="Yamaguchi H."/>
            <person name="Suzuki S."/>
            <person name="Kawachi M."/>
        </authorList>
    </citation>
    <scope>NUCLEOTIDE SEQUENCE</scope>
    <source>
        <strain evidence="10">NIES-4236</strain>
    </source>
</reference>
<evidence type="ECO:0000256" key="6">
    <source>
        <dbReference type="ARBA" id="ARBA00023002"/>
    </source>
</evidence>
<dbReference type="AlphaFoldDB" id="A0AAV3XKM8"/>
<sequence length="332" mass="35929">MLAMLLDAPNKPLRVADLPIPTANPHQVLLRVHACGVCRTDLHILDGELTHPKLPLIPGHQIVGTVVATGDRVAKFKLGDRVGVPWLGHTCNHCRYCQTGRENLCDNAEFTGYQIDGGYAEYTVADEQFCFPITPDYQDLQAAPLLCAGLIGYRSYRMTGDAERLGFYGFGAAAHILIQVAKYEGRQVYAFTRDGDIEGQEFAKKLGAVWAGGSEELPPEPLDAAIIFASVGKLVPAALKAVAKGGVVVCAGIHMSDIPSFPYEILWSERVLRSVANLTRKDGEEFLELAPKVPIRTEVEAFPLTAANEALTALRSGKIQGAAVLVVDSHIK</sequence>
<organism evidence="10 11">
    <name type="scientific">Microseira wollei NIES-4236</name>
    <dbReference type="NCBI Taxonomy" id="2530354"/>
    <lineage>
        <taxon>Bacteria</taxon>
        <taxon>Bacillati</taxon>
        <taxon>Cyanobacteriota</taxon>
        <taxon>Cyanophyceae</taxon>
        <taxon>Oscillatoriophycideae</taxon>
        <taxon>Aerosakkonematales</taxon>
        <taxon>Aerosakkonemataceae</taxon>
        <taxon>Microseira</taxon>
    </lineage>
</organism>
<dbReference type="GO" id="GO:0005737">
    <property type="term" value="C:cytoplasm"/>
    <property type="evidence" value="ECO:0007669"/>
    <property type="project" value="TreeGrafter"/>
</dbReference>
<evidence type="ECO:0000259" key="9">
    <source>
        <dbReference type="SMART" id="SM00829"/>
    </source>
</evidence>
<dbReference type="Gene3D" id="3.40.50.720">
    <property type="entry name" value="NAD(P)-binding Rossmann-like Domain"/>
    <property type="match status" value="1"/>
</dbReference>
<dbReference type="InterPro" id="IPR036291">
    <property type="entry name" value="NAD(P)-bd_dom_sf"/>
</dbReference>
<evidence type="ECO:0000313" key="11">
    <source>
        <dbReference type="Proteomes" id="UP001050975"/>
    </source>
</evidence>
<comment type="catalytic activity">
    <reaction evidence="8">
        <text>a primary alcohol + NAD(+) = an aldehyde + NADH + H(+)</text>
        <dbReference type="Rhea" id="RHEA:10736"/>
        <dbReference type="ChEBI" id="CHEBI:15378"/>
        <dbReference type="ChEBI" id="CHEBI:15734"/>
        <dbReference type="ChEBI" id="CHEBI:17478"/>
        <dbReference type="ChEBI" id="CHEBI:57540"/>
        <dbReference type="ChEBI" id="CHEBI:57945"/>
        <dbReference type="EC" id="1.1.1.1"/>
    </reaction>
</comment>
<evidence type="ECO:0000256" key="1">
    <source>
        <dbReference type="ARBA" id="ARBA00001947"/>
    </source>
</evidence>
<comment type="cofactor">
    <cofactor evidence="1">
        <name>Zn(2+)</name>
        <dbReference type="ChEBI" id="CHEBI:29105"/>
    </cofactor>
</comment>
<dbReference type="NCBIfam" id="TIGR02822">
    <property type="entry name" value="adh_fam_2"/>
    <property type="match status" value="1"/>
</dbReference>
<evidence type="ECO:0000256" key="7">
    <source>
        <dbReference type="ARBA" id="ARBA00049164"/>
    </source>
</evidence>
<accession>A0AAV3XKM8</accession>
<dbReference type="SUPFAM" id="SSF51735">
    <property type="entry name" value="NAD(P)-binding Rossmann-fold domains"/>
    <property type="match status" value="1"/>
</dbReference>
<keyword evidence="11" id="KW-1185">Reference proteome</keyword>
<feature type="domain" description="Enoyl reductase (ER)" evidence="9">
    <location>
        <begin position="8"/>
        <end position="325"/>
    </location>
</feature>
<comment type="catalytic activity">
    <reaction evidence="7">
        <text>a secondary alcohol + NAD(+) = a ketone + NADH + H(+)</text>
        <dbReference type="Rhea" id="RHEA:10740"/>
        <dbReference type="ChEBI" id="CHEBI:15378"/>
        <dbReference type="ChEBI" id="CHEBI:17087"/>
        <dbReference type="ChEBI" id="CHEBI:35681"/>
        <dbReference type="ChEBI" id="CHEBI:57540"/>
        <dbReference type="ChEBI" id="CHEBI:57945"/>
        <dbReference type="EC" id="1.1.1.1"/>
    </reaction>
</comment>
<dbReference type="RefSeq" id="WP_226591053.1">
    <property type="nucleotide sequence ID" value="NZ_BLAY01000186.1"/>
</dbReference>
<dbReference type="InterPro" id="IPR011032">
    <property type="entry name" value="GroES-like_sf"/>
</dbReference>
<evidence type="ECO:0000256" key="8">
    <source>
        <dbReference type="ARBA" id="ARBA00049243"/>
    </source>
</evidence>
<dbReference type="SMART" id="SM00829">
    <property type="entry name" value="PKS_ER"/>
    <property type="match status" value="1"/>
</dbReference>
<dbReference type="InterPro" id="IPR014187">
    <property type="entry name" value="ADH_Zn_typ-2"/>
</dbReference>
<evidence type="ECO:0000256" key="4">
    <source>
        <dbReference type="ARBA" id="ARBA00022723"/>
    </source>
</evidence>
<dbReference type="Gene3D" id="3.90.180.10">
    <property type="entry name" value="Medium-chain alcohol dehydrogenases, catalytic domain"/>
    <property type="match status" value="1"/>
</dbReference>
<dbReference type="PANTHER" id="PTHR42940:SF8">
    <property type="entry name" value="VACUOLAR PROTEIN SORTING-ASSOCIATED PROTEIN 11"/>
    <property type="match status" value="1"/>
</dbReference>
<dbReference type="Proteomes" id="UP001050975">
    <property type="component" value="Unassembled WGS sequence"/>
</dbReference>
<proteinExistence type="inferred from homology"/>
<keyword evidence="6" id="KW-0560">Oxidoreductase</keyword>
<comment type="similarity">
    <text evidence="2">Belongs to the zinc-containing alcohol dehydrogenase family.</text>
</comment>
<dbReference type="GO" id="GO:0046872">
    <property type="term" value="F:metal ion binding"/>
    <property type="evidence" value="ECO:0007669"/>
    <property type="project" value="UniProtKB-KW"/>
</dbReference>
<dbReference type="Pfam" id="PF08240">
    <property type="entry name" value="ADH_N"/>
    <property type="match status" value="1"/>
</dbReference>
<evidence type="ECO:0000313" key="10">
    <source>
        <dbReference type="EMBL" id="GET42873.1"/>
    </source>
</evidence>
<gene>
    <name evidence="10" type="ORF">MiSe_76910</name>
</gene>
<dbReference type="CDD" id="cd08298">
    <property type="entry name" value="CAD2"/>
    <property type="match status" value="1"/>
</dbReference>
<keyword evidence="5" id="KW-0862">Zinc</keyword>